<dbReference type="Pfam" id="PF14622">
    <property type="entry name" value="Ribonucleas_3_3"/>
    <property type="match status" value="1"/>
</dbReference>
<evidence type="ECO:0000259" key="11">
    <source>
        <dbReference type="PROSITE" id="PS50142"/>
    </source>
</evidence>
<dbReference type="SMART" id="SM00358">
    <property type="entry name" value="DSRM"/>
    <property type="match status" value="1"/>
</dbReference>
<dbReference type="GO" id="GO:0005737">
    <property type="term" value="C:cytoplasm"/>
    <property type="evidence" value="ECO:0007669"/>
    <property type="project" value="UniProtKB-SubCell"/>
</dbReference>
<dbReference type="Gene3D" id="1.10.1520.10">
    <property type="entry name" value="Ribonuclease III domain"/>
    <property type="match status" value="1"/>
</dbReference>
<dbReference type="GO" id="GO:0046872">
    <property type="term" value="F:metal ion binding"/>
    <property type="evidence" value="ECO:0007669"/>
    <property type="project" value="UniProtKB-KW"/>
</dbReference>
<dbReference type="InterPro" id="IPR000999">
    <property type="entry name" value="RNase_III_dom"/>
</dbReference>
<dbReference type="CDD" id="cd10845">
    <property type="entry name" value="DSRM_RNAse_III_family"/>
    <property type="match status" value="1"/>
</dbReference>
<dbReference type="InterPro" id="IPR011907">
    <property type="entry name" value="RNase_III"/>
</dbReference>
<keyword evidence="9" id="KW-0479">Metal-binding</keyword>
<dbReference type="FunFam" id="1.10.1520.10:FF:000001">
    <property type="entry name" value="Ribonuclease 3"/>
    <property type="match status" value="1"/>
</dbReference>
<reference evidence="12 13" key="1">
    <citation type="journal article" date="2016" name="Nat. Commun.">
        <title>Thousands of microbial genomes shed light on interconnected biogeochemical processes in an aquifer system.</title>
        <authorList>
            <person name="Anantharaman K."/>
            <person name="Brown C.T."/>
            <person name="Hug L.A."/>
            <person name="Sharon I."/>
            <person name="Castelle C.J."/>
            <person name="Probst A.J."/>
            <person name="Thomas B.C."/>
            <person name="Singh A."/>
            <person name="Wilkins M.J."/>
            <person name="Karaoz U."/>
            <person name="Brodie E.L."/>
            <person name="Williams K.H."/>
            <person name="Hubbard S.S."/>
            <person name="Banfield J.F."/>
        </authorList>
    </citation>
    <scope>NUCLEOTIDE SEQUENCE [LARGE SCALE GENOMIC DNA]</scope>
</reference>
<dbReference type="PANTHER" id="PTHR11207">
    <property type="entry name" value="RIBONUCLEASE III"/>
    <property type="match status" value="1"/>
</dbReference>
<evidence type="ECO:0000313" key="12">
    <source>
        <dbReference type="EMBL" id="OGZ09588.1"/>
    </source>
</evidence>
<organism evidence="12 13">
    <name type="scientific">Candidatus Lloydbacteria bacterium RIFCSPHIGHO2_02_FULL_50_13</name>
    <dbReference type="NCBI Taxonomy" id="1798661"/>
    <lineage>
        <taxon>Bacteria</taxon>
        <taxon>Candidatus Lloydiibacteriota</taxon>
    </lineage>
</organism>
<dbReference type="EMBL" id="MHLL01000018">
    <property type="protein sequence ID" value="OGZ09588.1"/>
    <property type="molecule type" value="Genomic_DNA"/>
</dbReference>
<keyword evidence="9" id="KW-0963">Cytoplasm</keyword>
<dbReference type="SUPFAM" id="SSF69065">
    <property type="entry name" value="RNase III domain-like"/>
    <property type="match status" value="1"/>
</dbReference>
<dbReference type="PROSITE" id="PS50142">
    <property type="entry name" value="RNASE_3_2"/>
    <property type="match status" value="1"/>
</dbReference>
<evidence type="ECO:0000256" key="9">
    <source>
        <dbReference type="HAMAP-Rule" id="MF_00104"/>
    </source>
</evidence>
<feature type="active site" evidence="9">
    <location>
        <position position="126"/>
    </location>
</feature>
<dbReference type="PANTHER" id="PTHR11207:SF0">
    <property type="entry name" value="RIBONUCLEASE 3"/>
    <property type="match status" value="1"/>
</dbReference>
<dbReference type="GO" id="GO:0004525">
    <property type="term" value="F:ribonuclease III activity"/>
    <property type="evidence" value="ECO:0007669"/>
    <property type="project" value="UniProtKB-UniRule"/>
</dbReference>
<dbReference type="Pfam" id="PF00035">
    <property type="entry name" value="dsrm"/>
    <property type="match status" value="1"/>
</dbReference>
<feature type="binding site" evidence="9">
    <location>
        <position position="50"/>
    </location>
    <ligand>
        <name>Mg(2+)</name>
        <dbReference type="ChEBI" id="CHEBI:18420"/>
    </ligand>
</feature>
<dbReference type="GO" id="GO:0006364">
    <property type="term" value="P:rRNA processing"/>
    <property type="evidence" value="ECO:0007669"/>
    <property type="project" value="UniProtKB-UniRule"/>
</dbReference>
<evidence type="ECO:0000259" key="10">
    <source>
        <dbReference type="PROSITE" id="PS50137"/>
    </source>
</evidence>
<proteinExistence type="inferred from homology"/>
<gene>
    <name evidence="9" type="primary">rnc</name>
    <name evidence="12" type="ORF">A3D65_06915</name>
</gene>
<evidence type="ECO:0000256" key="7">
    <source>
        <dbReference type="ARBA" id="ARBA00022801"/>
    </source>
</evidence>
<dbReference type="GO" id="GO:0003725">
    <property type="term" value="F:double-stranded RNA binding"/>
    <property type="evidence" value="ECO:0007669"/>
    <property type="project" value="TreeGrafter"/>
</dbReference>
<evidence type="ECO:0000256" key="4">
    <source>
        <dbReference type="ARBA" id="ARBA00022664"/>
    </source>
</evidence>
<comment type="subunit">
    <text evidence="9">Homodimer.</text>
</comment>
<evidence type="ECO:0000256" key="5">
    <source>
        <dbReference type="ARBA" id="ARBA00022722"/>
    </source>
</evidence>
<dbReference type="STRING" id="1798661.A3D65_06915"/>
<keyword evidence="4 9" id="KW-0507">mRNA processing</keyword>
<feature type="binding site" evidence="9">
    <location>
        <position position="126"/>
    </location>
    <ligand>
        <name>Mg(2+)</name>
        <dbReference type="ChEBI" id="CHEBI:18420"/>
    </ligand>
</feature>
<evidence type="ECO:0000256" key="3">
    <source>
        <dbReference type="ARBA" id="ARBA00022552"/>
    </source>
</evidence>
<comment type="function">
    <text evidence="9">Digests double-stranded RNA. Involved in the processing of primary rRNA transcript to yield the immediate precursors to the large and small rRNAs (23S and 16S). Processes some mRNAs, and tRNAs when they are encoded in the rRNA operon. Processes pre-crRNA and tracrRNA of type II CRISPR loci if present in the organism.</text>
</comment>
<comment type="caution">
    <text evidence="12">The sequence shown here is derived from an EMBL/GenBank/DDBJ whole genome shotgun (WGS) entry which is preliminary data.</text>
</comment>
<feature type="binding site" evidence="9">
    <location>
        <position position="123"/>
    </location>
    <ligand>
        <name>Mg(2+)</name>
        <dbReference type="ChEBI" id="CHEBI:18420"/>
    </ligand>
</feature>
<dbReference type="Gene3D" id="3.30.160.20">
    <property type="match status" value="1"/>
</dbReference>
<feature type="domain" description="RNase III" evidence="11">
    <location>
        <begin position="8"/>
        <end position="137"/>
    </location>
</feature>
<dbReference type="GO" id="GO:0019843">
    <property type="term" value="F:rRNA binding"/>
    <property type="evidence" value="ECO:0007669"/>
    <property type="project" value="UniProtKB-KW"/>
</dbReference>
<dbReference type="InterPro" id="IPR036389">
    <property type="entry name" value="RNase_III_sf"/>
</dbReference>
<keyword evidence="9" id="KW-0460">Magnesium</keyword>
<keyword evidence="8 9" id="KW-0694">RNA-binding</keyword>
<comment type="similarity">
    <text evidence="2">Belongs to the ribonuclease III family.</text>
</comment>
<dbReference type="PROSITE" id="PS50137">
    <property type="entry name" value="DS_RBD"/>
    <property type="match status" value="1"/>
</dbReference>
<evidence type="ECO:0000256" key="8">
    <source>
        <dbReference type="ARBA" id="ARBA00022884"/>
    </source>
</evidence>
<dbReference type="GO" id="GO:0008033">
    <property type="term" value="P:tRNA processing"/>
    <property type="evidence" value="ECO:0007669"/>
    <property type="project" value="UniProtKB-KW"/>
</dbReference>
<protein>
    <recommendedName>
        <fullName evidence="9">Ribonuclease 3</fullName>
        <ecNumber evidence="9">3.1.26.3</ecNumber>
    </recommendedName>
    <alternativeName>
        <fullName evidence="9">Ribonuclease III</fullName>
        <shortName evidence="9">RNase III</shortName>
    </alternativeName>
</protein>
<evidence type="ECO:0000313" key="13">
    <source>
        <dbReference type="Proteomes" id="UP000177996"/>
    </source>
</evidence>
<dbReference type="AlphaFoldDB" id="A0A1G2DA07"/>
<comment type="catalytic activity">
    <reaction evidence="1 9">
        <text>Endonucleolytic cleavage to 5'-phosphomonoester.</text>
        <dbReference type="EC" id="3.1.26.3"/>
    </reaction>
</comment>
<keyword evidence="5 9" id="KW-0540">Nuclease</keyword>
<dbReference type="CDD" id="cd00593">
    <property type="entry name" value="RIBOc"/>
    <property type="match status" value="1"/>
</dbReference>
<keyword evidence="7 9" id="KW-0378">Hydrolase</keyword>
<sequence length="235" mass="26432">MQHLEKDYAAFAAHIGVAFKDITLLREAFTHRSYLNEHRGTGLKHNERFEFLGDAVLELVMTEYLFAKYPEEPEGRLTAYRSALVNTNSISDAATEWGMNDYLLLSKGEAKDIGRARQYILANTFEAVIGAIFLDRGYDTAKEFIGKSLFKRLDAIVENRSWQDAKSRFQEEAQERTGITPNYVVLKETGPDHDKLFEVGVYIGSELVAKGAGASKQDAEQLAAEVGLKKKDWQG</sequence>
<dbReference type="PROSITE" id="PS00517">
    <property type="entry name" value="RNASE_3_1"/>
    <property type="match status" value="1"/>
</dbReference>
<evidence type="ECO:0000256" key="6">
    <source>
        <dbReference type="ARBA" id="ARBA00022759"/>
    </source>
</evidence>
<keyword evidence="9" id="KW-0819">tRNA processing</keyword>
<dbReference type="InterPro" id="IPR014720">
    <property type="entry name" value="dsRBD_dom"/>
</dbReference>
<name>A0A1G2DA07_9BACT</name>
<feature type="domain" description="DRBM" evidence="10">
    <location>
        <begin position="164"/>
        <end position="233"/>
    </location>
</feature>
<dbReference type="SUPFAM" id="SSF54768">
    <property type="entry name" value="dsRNA-binding domain-like"/>
    <property type="match status" value="1"/>
</dbReference>
<comment type="cofactor">
    <cofactor evidence="9">
        <name>Mg(2+)</name>
        <dbReference type="ChEBI" id="CHEBI:18420"/>
    </cofactor>
</comment>
<evidence type="ECO:0000256" key="1">
    <source>
        <dbReference type="ARBA" id="ARBA00000109"/>
    </source>
</evidence>
<dbReference type="NCBIfam" id="TIGR02191">
    <property type="entry name" value="RNaseIII"/>
    <property type="match status" value="1"/>
</dbReference>
<accession>A0A1G2DA07</accession>
<dbReference type="GO" id="GO:0006397">
    <property type="term" value="P:mRNA processing"/>
    <property type="evidence" value="ECO:0007669"/>
    <property type="project" value="UniProtKB-UniRule"/>
</dbReference>
<feature type="active site" evidence="9">
    <location>
        <position position="54"/>
    </location>
</feature>
<dbReference type="GO" id="GO:0010468">
    <property type="term" value="P:regulation of gene expression"/>
    <property type="evidence" value="ECO:0007669"/>
    <property type="project" value="TreeGrafter"/>
</dbReference>
<dbReference type="SMART" id="SM00535">
    <property type="entry name" value="RIBOc"/>
    <property type="match status" value="1"/>
</dbReference>
<keyword evidence="9" id="KW-0699">rRNA-binding</keyword>
<keyword evidence="6 9" id="KW-0255">Endonuclease</keyword>
<keyword evidence="3 9" id="KW-0698">rRNA processing</keyword>
<evidence type="ECO:0000256" key="2">
    <source>
        <dbReference type="ARBA" id="ARBA00010183"/>
    </source>
</evidence>
<comment type="subcellular location">
    <subcellularLocation>
        <location evidence="9">Cytoplasm</location>
    </subcellularLocation>
</comment>
<dbReference type="HAMAP" id="MF_00104">
    <property type="entry name" value="RNase_III"/>
    <property type="match status" value="1"/>
</dbReference>
<dbReference type="EC" id="3.1.26.3" evidence="9"/>
<dbReference type="Proteomes" id="UP000177996">
    <property type="component" value="Unassembled WGS sequence"/>
</dbReference>